<feature type="coiled-coil region" evidence="1">
    <location>
        <begin position="94"/>
        <end position="141"/>
    </location>
</feature>
<dbReference type="AlphaFoldDB" id="A0A6C2URM0"/>
<dbReference type="EMBL" id="CAAHFH010000003">
    <property type="protein sequence ID" value="VGO22972.1"/>
    <property type="molecule type" value="Genomic_DNA"/>
</dbReference>
<keyword evidence="2" id="KW-1133">Transmembrane helix</keyword>
<dbReference type="Proteomes" id="UP000346198">
    <property type="component" value="Unassembled WGS sequence"/>
</dbReference>
<keyword evidence="1" id="KW-0175">Coiled coil</keyword>
<sequence>MPAERKYNIKGTNDFIVLAAIFFFLCLWAVKDAWFPSPNVMEKHPREVVAAFEISGAIGQMHVQEGDAIGEKQLLAVLRRVTMQKKFDMAKKGYTEAKDHHAMLEAAVRNAEKNGASDGGIADLKKNLSSTETAMNAALAEVTEQREMLDSTELKSPSKGVVKELKAFTHSQVDAGETVVVINPKDHFYLFNKSLAIFSFFAFWIFLGIHVLAR</sequence>
<protein>
    <recommendedName>
        <fullName evidence="5">Membrane fusion protein biotin-lipoyl like domain-containing protein</fullName>
    </recommendedName>
</protein>
<proteinExistence type="predicted"/>
<organism evidence="3 4">
    <name type="scientific">Pontiella sulfatireligans</name>
    <dbReference type="NCBI Taxonomy" id="2750658"/>
    <lineage>
        <taxon>Bacteria</taxon>
        <taxon>Pseudomonadati</taxon>
        <taxon>Kiritimatiellota</taxon>
        <taxon>Kiritimatiellia</taxon>
        <taxon>Kiritimatiellales</taxon>
        <taxon>Pontiellaceae</taxon>
        <taxon>Pontiella</taxon>
    </lineage>
</organism>
<feature type="transmembrane region" description="Helical" evidence="2">
    <location>
        <begin position="12"/>
        <end position="30"/>
    </location>
</feature>
<keyword evidence="2" id="KW-0812">Transmembrane</keyword>
<evidence type="ECO:0000313" key="4">
    <source>
        <dbReference type="Proteomes" id="UP000346198"/>
    </source>
</evidence>
<dbReference type="GO" id="GO:0015562">
    <property type="term" value="F:efflux transmembrane transporter activity"/>
    <property type="evidence" value="ECO:0007669"/>
    <property type="project" value="TreeGrafter"/>
</dbReference>
<feature type="transmembrane region" description="Helical" evidence="2">
    <location>
        <begin position="195"/>
        <end position="213"/>
    </location>
</feature>
<dbReference type="GO" id="GO:1990281">
    <property type="term" value="C:efflux pump complex"/>
    <property type="evidence" value="ECO:0007669"/>
    <property type="project" value="TreeGrafter"/>
</dbReference>
<keyword evidence="2" id="KW-0472">Membrane</keyword>
<dbReference type="Gene3D" id="2.40.50.100">
    <property type="match status" value="1"/>
</dbReference>
<reference evidence="3 4" key="1">
    <citation type="submission" date="2019-04" db="EMBL/GenBank/DDBJ databases">
        <authorList>
            <person name="Van Vliet M D."/>
        </authorList>
    </citation>
    <scope>NUCLEOTIDE SEQUENCE [LARGE SCALE GENOMIC DNA]</scope>
    <source>
        <strain evidence="3 4">F21</strain>
    </source>
</reference>
<name>A0A6C2URM0_9BACT</name>
<gene>
    <name evidence="3" type="ORF">SCARR_05071</name>
</gene>
<dbReference type="RefSeq" id="WP_136064956.1">
    <property type="nucleotide sequence ID" value="NZ_CAAHFH010000003.1"/>
</dbReference>
<dbReference type="PANTHER" id="PTHR30469">
    <property type="entry name" value="MULTIDRUG RESISTANCE PROTEIN MDTA"/>
    <property type="match status" value="1"/>
</dbReference>
<evidence type="ECO:0008006" key="5">
    <source>
        <dbReference type="Google" id="ProtNLM"/>
    </source>
</evidence>
<accession>A0A6C2URM0</accession>
<evidence type="ECO:0000256" key="1">
    <source>
        <dbReference type="SAM" id="Coils"/>
    </source>
</evidence>
<evidence type="ECO:0000313" key="3">
    <source>
        <dbReference type="EMBL" id="VGO22972.1"/>
    </source>
</evidence>
<dbReference type="SUPFAM" id="SSF111369">
    <property type="entry name" value="HlyD-like secretion proteins"/>
    <property type="match status" value="1"/>
</dbReference>
<keyword evidence="4" id="KW-1185">Reference proteome</keyword>
<dbReference type="Gene3D" id="1.10.287.470">
    <property type="entry name" value="Helix hairpin bin"/>
    <property type="match status" value="1"/>
</dbReference>
<evidence type="ECO:0000256" key="2">
    <source>
        <dbReference type="SAM" id="Phobius"/>
    </source>
</evidence>